<reference evidence="2 3" key="1">
    <citation type="submission" date="2023-07" db="EMBL/GenBank/DDBJ databases">
        <authorList>
            <person name="Kim M.K."/>
        </authorList>
    </citation>
    <scope>NUCLEOTIDE SEQUENCE [LARGE SCALE GENOMIC DNA]</scope>
    <source>
        <strain evidence="2 3">KR1UV-12</strain>
    </source>
</reference>
<protein>
    <submittedName>
        <fullName evidence="2">Gamma-glutamylcyclotransferase family protein</fullName>
    </submittedName>
</protein>
<name>A0ABT9EGE1_9SPHN</name>
<dbReference type="EMBL" id="JAUUDS010000001">
    <property type="protein sequence ID" value="MDP1025910.1"/>
    <property type="molecule type" value="Genomic_DNA"/>
</dbReference>
<dbReference type="Proteomes" id="UP001230685">
    <property type="component" value="Unassembled WGS sequence"/>
</dbReference>
<organism evidence="2 3">
    <name type="scientific">Sphingomonas aurea</name>
    <dbReference type="NCBI Taxonomy" id="3063994"/>
    <lineage>
        <taxon>Bacteria</taxon>
        <taxon>Pseudomonadati</taxon>
        <taxon>Pseudomonadota</taxon>
        <taxon>Alphaproteobacteria</taxon>
        <taxon>Sphingomonadales</taxon>
        <taxon>Sphingomonadaceae</taxon>
        <taxon>Sphingomonas</taxon>
    </lineage>
</organism>
<dbReference type="Pfam" id="PF06094">
    <property type="entry name" value="GGACT"/>
    <property type="match status" value="1"/>
</dbReference>
<evidence type="ECO:0000259" key="1">
    <source>
        <dbReference type="Pfam" id="PF06094"/>
    </source>
</evidence>
<dbReference type="InterPro" id="IPR013024">
    <property type="entry name" value="GGCT-like"/>
</dbReference>
<dbReference type="InterPro" id="IPR009288">
    <property type="entry name" value="AIG2-like_dom"/>
</dbReference>
<dbReference type="InterPro" id="IPR036568">
    <property type="entry name" value="GGCT-like_sf"/>
</dbReference>
<evidence type="ECO:0000313" key="3">
    <source>
        <dbReference type="Proteomes" id="UP001230685"/>
    </source>
</evidence>
<sequence>MLLFSYGTLQDARVQLATFGRRLDGTSDTLTGYRVTTIRIHDPAVLATSGLAEHLALVVDPDAPPIAGTVLTLTPEEVAAADRYEGDTYRRVAVALASGRHAFVYVLATTA</sequence>
<comment type="caution">
    <text evidence="2">The sequence shown here is derived from an EMBL/GenBank/DDBJ whole genome shotgun (WGS) entry which is preliminary data.</text>
</comment>
<gene>
    <name evidence="2" type="ORF">Q5H91_01665</name>
</gene>
<proteinExistence type="predicted"/>
<dbReference type="SUPFAM" id="SSF110857">
    <property type="entry name" value="Gamma-glutamyl cyclotransferase-like"/>
    <property type="match status" value="1"/>
</dbReference>
<accession>A0ABT9EGE1</accession>
<dbReference type="Gene3D" id="3.10.490.10">
    <property type="entry name" value="Gamma-glutamyl cyclotransferase-like"/>
    <property type="match status" value="1"/>
</dbReference>
<dbReference type="RefSeq" id="WP_305171490.1">
    <property type="nucleotide sequence ID" value="NZ_JAUUDS010000001.1"/>
</dbReference>
<feature type="domain" description="Gamma-glutamylcyclotransferase AIG2-like" evidence="1">
    <location>
        <begin position="3"/>
        <end position="108"/>
    </location>
</feature>
<dbReference type="CDD" id="cd06661">
    <property type="entry name" value="GGCT_like"/>
    <property type="match status" value="1"/>
</dbReference>
<evidence type="ECO:0000313" key="2">
    <source>
        <dbReference type="EMBL" id="MDP1025910.1"/>
    </source>
</evidence>
<keyword evidence="3" id="KW-1185">Reference proteome</keyword>